<dbReference type="VEuPathDB" id="FungiDB:P170DRAFT_286549"/>
<organism evidence="2 3">
    <name type="scientific">Aspergillus steynii IBT 23096</name>
    <dbReference type="NCBI Taxonomy" id="1392250"/>
    <lineage>
        <taxon>Eukaryota</taxon>
        <taxon>Fungi</taxon>
        <taxon>Dikarya</taxon>
        <taxon>Ascomycota</taxon>
        <taxon>Pezizomycotina</taxon>
        <taxon>Eurotiomycetes</taxon>
        <taxon>Eurotiomycetidae</taxon>
        <taxon>Eurotiales</taxon>
        <taxon>Aspergillaceae</taxon>
        <taxon>Aspergillus</taxon>
        <taxon>Aspergillus subgen. Circumdati</taxon>
    </lineage>
</organism>
<dbReference type="PROSITE" id="PS51257">
    <property type="entry name" value="PROKAR_LIPOPROTEIN"/>
    <property type="match status" value="1"/>
</dbReference>
<sequence length="101" mass="11287">MATRRNRTFLILVLFSSAACLDSALSSFSASGEIPEIKHQALSLSHCLSGVEQLSVLVIYRQNNDYAIQPHKKVPSSIPSSASPRCVNHLRWCFFFFSVRT</sequence>
<gene>
    <name evidence="2" type="ORF">P170DRAFT_286549</name>
</gene>
<dbReference type="RefSeq" id="XP_024699755.1">
    <property type="nucleotide sequence ID" value="XM_024843208.1"/>
</dbReference>
<dbReference type="GeneID" id="36550907"/>
<feature type="signal peptide" evidence="1">
    <location>
        <begin position="1"/>
        <end position="26"/>
    </location>
</feature>
<reference evidence="2 3" key="1">
    <citation type="submission" date="2016-12" db="EMBL/GenBank/DDBJ databases">
        <title>The genomes of Aspergillus section Nigri reveals drivers in fungal speciation.</title>
        <authorList>
            <consortium name="DOE Joint Genome Institute"/>
            <person name="Vesth T.C."/>
            <person name="Nybo J."/>
            <person name="Theobald S."/>
            <person name="Brandl J."/>
            <person name="Frisvad J.C."/>
            <person name="Nielsen K.F."/>
            <person name="Lyhne E.K."/>
            <person name="Kogle M.E."/>
            <person name="Kuo A."/>
            <person name="Riley R."/>
            <person name="Clum A."/>
            <person name="Nolan M."/>
            <person name="Lipzen A."/>
            <person name="Salamov A."/>
            <person name="Henrissat B."/>
            <person name="Wiebenga A."/>
            <person name="De Vries R.P."/>
            <person name="Grigoriev I.V."/>
            <person name="Mortensen U.H."/>
            <person name="Andersen M.R."/>
            <person name="Baker S.E."/>
        </authorList>
    </citation>
    <scope>NUCLEOTIDE SEQUENCE [LARGE SCALE GENOMIC DNA]</scope>
    <source>
        <strain evidence="2 3">IBT 23096</strain>
    </source>
</reference>
<evidence type="ECO:0000313" key="2">
    <source>
        <dbReference type="EMBL" id="PLB44453.1"/>
    </source>
</evidence>
<dbReference type="EMBL" id="MSFO01000009">
    <property type="protein sequence ID" value="PLB44453.1"/>
    <property type="molecule type" value="Genomic_DNA"/>
</dbReference>
<accession>A0A2I2FUY6</accession>
<evidence type="ECO:0000313" key="3">
    <source>
        <dbReference type="Proteomes" id="UP000234275"/>
    </source>
</evidence>
<proteinExistence type="predicted"/>
<evidence type="ECO:0000256" key="1">
    <source>
        <dbReference type="SAM" id="SignalP"/>
    </source>
</evidence>
<keyword evidence="1" id="KW-0732">Signal</keyword>
<feature type="chain" id="PRO_5014112888" evidence="1">
    <location>
        <begin position="27"/>
        <end position="101"/>
    </location>
</feature>
<name>A0A2I2FUY6_9EURO</name>
<dbReference type="AlphaFoldDB" id="A0A2I2FUY6"/>
<comment type="caution">
    <text evidence="2">The sequence shown here is derived from an EMBL/GenBank/DDBJ whole genome shotgun (WGS) entry which is preliminary data.</text>
</comment>
<protein>
    <submittedName>
        <fullName evidence="2">Uncharacterized protein</fullName>
    </submittedName>
</protein>
<keyword evidence="3" id="KW-1185">Reference proteome</keyword>
<dbReference type="Proteomes" id="UP000234275">
    <property type="component" value="Unassembled WGS sequence"/>
</dbReference>